<dbReference type="PANTHER" id="PTHR32097:SF17">
    <property type="entry name" value="CAMP-BINDING PROTEIN 1-RELATED"/>
    <property type="match status" value="1"/>
</dbReference>
<dbReference type="EMBL" id="HBGU01051966">
    <property type="protein sequence ID" value="CAD9497054.1"/>
    <property type="molecule type" value="Transcribed_RNA"/>
</dbReference>
<evidence type="ECO:0000259" key="1">
    <source>
        <dbReference type="Pfam" id="PF02342"/>
    </source>
</evidence>
<dbReference type="Pfam" id="PF02342">
    <property type="entry name" value="TerD"/>
    <property type="match status" value="1"/>
</dbReference>
<organism evidence="2">
    <name type="scientific">Haptolina brevifila</name>
    <dbReference type="NCBI Taxonomy" id="156173"/>
    <lineage>
        <taxon>Eukaryota</taxon>
        <taxon>Haptista</taxon>
        <taxon>Haptophyta</taxon>
        <taxon>Prymnesiophyceae</taxon>
        <taxon>Prymnesiales</taxon>
        <taxon>Prymnesiaceae</taxon>
        <taxon>Haptolina</taxon>
    </lineage>
</organism>
<dbReference type="InterPro" id="IPR051324">
    <property type="entry name" value="Stress/Tellurium_Resist"/>
</dbReference>
<dbReference type="CDD" id="cd06974">
    <property type="entry name" value="TerD_like"/>
    <property type="match status" value="1"/>
</dbReference>
<sequence length="274" mass="29941">MRRRLYMSDLVPGLVSKPEDRVAIMRKGGRVRLADYCTGFPPPVVTCGLAWDVTDGINIDLDASIIVLDANLRVLDIVFFGKLQSSDGAIQHSGDEREGDEKGDDEKIHVQLARVHPAAAYLCICINSYTGQELDDVKDAQCRLHVNERNLAVFKLTNAAFLDGHVALCVGYLYREPSDPNSWCFEIQSEAAQGRTAHDNVDEFQRFLKQHPPQAIVPPRAPPPVPAAAPQMTFTTVVAQQMPFEPMPMGTPVIAAAPMPIGQPMGQPPAGGFV</sequence>
<protein>
    <recommendedName>
        <fullName evidence="1">TerD domain-containing protein</fullName>
    </recommendedName>
</protein>
<dbReference type="InterPro" id="IPR003325">
    <property type="entry name" value="TerD"/>
</dbReference>
<reference evidence="2" key="1">
    <citation type="submission" date="2021-01" db="EMBL/GenBank/DDBJ databases">
        <authorList>
            <person name="Corre E."/>
            <person name="Pelletier E."/>
            <person name="Niang G."/>
            <person name="Scheremetjew M."/>
            <person name="Finn R."/>
            <person name="Kale V."/>
            <person name="Holt S."/>
            <person name="Cochrane G."/>
            <person name="Meng A."/>
            <person name="Brown T."/>
            <person name="Cohen L."/>
        </authorList>
    </citation>
    <scope>NUCLEOTIDE SEQUENCE</scope>
    <source>
        <strain evidence="2">UTEX LB 985</strain>
    </source>
</reference>
<proteinExistence type="predicted"/>
<accession>A0A7S2MQM7</accession>
<gene>
    <name evidence="2" type="ORF">CBRE1094_LOCUS28345</name>
</gene>
<feature type="domain" description="TerD" evidence="1">
    <location>
        <begin position="25"/>
        <end position="186"/>
    </location>
</feature>
<dbReference type="Gene3D" id="2.60.60.30">
    <property type="entry name" value="sav2460 like domains"/>
    <property type="match status" value="1"/>
</dbReference>
<name>A0A7S2MQM7_9EUKA</name>
<dbReference type="AlphaFoldDB" id="A0A7S2MQM7"/>
<dbReference type="PANTHER" id="PTHR32097">
    <property type="entry name" value="CAMP-BINDING PROTEIN 1-RELATED"/>
    <property type="match status" value="1"/>
</dbReference>
<evidence type="ECO:0000313" key="2">
    <source>
        <dbReference type="EMBL" id="CAD9497054.1"/>
    </source>
</evidence>